<feature type="region of interest" description="Disordered" evidence="2">
    <location>
        <begin position="1378"/>
        <end position="1397"/>
    </location>
</feature>
<feature type="compositionally biased region" description="Polar residues" evidence="2">
    <location>
        <begin position="311"/>
        <end position="325"/>
    </location>
</feature>
<evidence type="ECO:0000313" key="4">
    <source>
        <dbReference type="Proteomes" id="UP000195012"/>
    </source>
</evidence>
<feature type="compositionally biased region" description="Basic and acidic residues" evidence="2">
    <location>
        <begin position="482"/>
        <end position="493"/>
    </location>
</feature>
<dbReference type="eggNOG" id="ENOG502QY0J">
    <property type="taxonomic scope" value="Eukaryota"/>
</dbReference>
<feature type="coiled-coil region" evidence="1">
    <location>
        <begin position="1282"/>
        <end position="1334"/>
    </location>
</feature>
<sequence length="1397" mass="159985">MESAKDKHCYPQEHCSPYGIFNSIRKCYRCNESDVESFIFKQEGLPLNNGEEHNHSTTNACAGALKGERPWDDLLYKGNFEESLNINQANRKSASTLVKREEEGTSKNDTELLAIKNGISNYADVARRTSHILQADVPSCGSVVYTSKETPTGRIYIPRVISDEKIKAHNGLYVYVEECGLHRETREGITTREPRSTENSLNTTLSEDKSFNYTRKKDDPQKMDNMRSMHHPDDEHIYVYNNLTAHDHARDELTLKKMKTTIQLGDMLKDVSKSKYLASHSGQFLNSEMEQQDAVSPSLMDKQLTRHKESNSNNHQNWDTYTNGAVTPKGCRKEELLSINNFTTEETNIQPQLFDNFSQTVRKKKKIVKIKRRIKIGLKGRKKKKTKNVFLKKKPYSRNERRIRRTRKMKVTSSRKRISMSKGKKGYAHRRNKGRNKLGSKNAKECGPLKFQIRKRKKRFSSYMRNGMNEHMAQLIYSKLHEKNGKNKRRESDPSILSQRKFSRRKSHKNGKKIKKTKGVKRDKNVEKVEKNNIELDEHKKLITQDKMQRDDVEGASIINGEVYPDKVNIIPGTDSDSFPILKVSTKSVGSGSYYFCLSDGVSNSSYRSFPVDTHSLDLLRITEYSDCTDGVHRPGKAEAEEEGFSDVTTRGKEELYNSNPDHCTNLKARVGRNAKWVDLINIKVEQKKNVPNNTRERCNGSNGCSSFVHNGEMSAEEVTSICAGDCATLDENEERLTFAVLRKVAKFLSGRNENIKSDETIKEGTKSFNMDRDGHKFYQLASNPSIDKTLDDGLVCEMVTSTSAIRSRSDDSFFEKAIRNTDVEKSELIDTCTYRKSCPKDKNLFMLHSNLLKQRSFFCQHGTLENEVMYIINSLTFYSHKLKNVLNYAIGRCPNGDALQVKLLTLCFINLTEKARRSDGSAVCLKNVSTLMHELLVRVRYGVLSLSKNEYVTKFEQVIMKTYLIELIKLSRLLLTSLEGIKKHFTLSYEGEIPTHNLAVSSWGEVPKMIKLKTSLEKHLVHNSEEEMVYLPDGNDSESVIDHVKGKGYGMVPLVDNSMDGDTKKISKLTNDVANGVVKEVGASQNGYPSYCAIYKLMKELKKKLLFLEQNNKYNSRTLRLMLKYLDKLSYIYRVNSALLLRPREGRIAADQRARQMDDQIRRMLQKVEERITCSIRGDEAICDISILYSIKSLQKKLEKNAFAFFDQLSGKDSYGGKSTSISPRLPKPKWSLELEGEEVAHAETNSVRNEYHSKQMRALHKCDEKKTFVENSVYNYHDETEHLERLNECLNEVIMNKKEELIKNPNGHYAMLKEYKEELSLLNDLRNNENASVNDILDNMPSSKFSEILGAYVRGEKSYRGDYEWDRVQLQTTQHLSISSGKGNRKKGSVFSTGR</sequence>
<feature type="region of interest" description="Disordered" evidence="2">
    <location>
        <begin position="305"/>
        <end position="325"/>
    </location>
</feature>
<gene>
    <name evidence="3" type="ORF">PKNOH_S06417200</name>
</gene>
<dbReference type="OrthoDB" id="386500at2759"/>
<evidence type="ECO:0000256" key="1">
    <source>
        <dbReference type="SAM" id="Coils"/>
    </source>
</evidence>
<dbReference type="VEuPathDB" id="PlasmoDB:PKNOH_S06417200"/>
<dbReference type="VEuPathDB" id="PlasmoDB:PKNH_0715400"/>
<comment type="caution">
    <text evidence="3">The sequence shown here is derived from an EMBL/GenBank/DDBJ whole genome shotgun (WGS) entry which is preliminary data.</text>
</comment>
<accession>A0A1Y3DRV2</accession>
<evidence type="ECO:0000313" key="3">
    <source>
        <dbReference type="EMBL" id="OTN67324.1"/>
    </source>
</evidence>
<dbReference type="OMA" id="YHDETEH"/>
<name>A0A1Y3DRV2_PLAKN</name>
<reference evidence="3 4" key="1">
    <citation type="submission" date="2017-05" db="EMBL/GenBank/DDBJ databases">
        <title>PacBio assembly of a Plasmodium knowlesi genome sequence with Hi-C correction and manual annotation of the SICAvar gene family.</title>
        <authorList>
            <person name="Lapp S.A."/>
            <person name="Geraldo J.A."/>
            <person name="Chien J.-T."/>
            <person name="Ay F."/>
            <person name="Pakala S.B."/>
            <person name="Batugedara G."/>
            <person name="Humphrey J.C."/>
            <person name="Debarry J.D."/>
            <person name="Le Roch K.G."/>
            <person name="Galinski M.R."/>
            <person name="Kissinger J.C."/>
        </authorList>
    </citation>
    <scope>NUCLEOTIDE SEQUENCE [LARGE SCALE GENOMIC DNA]</scope>
    <source>
        <strain evidence="4">Malayan Strain Pk1 (A+)</strain>
    </source>
</reference>
<dbReference type="EMBL" id="NETL01000020">
    <property type="protein sequence ID" value="OTN67324.1"/>
    <property type="molecule type" value="Genomic_DNA"/>
</dbReference>
<feature type="region of interest" description="Disordered" evidence="2">
    <location>
        <begin position="482"/>
        <end position="523"/>
    </location>
</feature>
<dbReference type="VEuPathDB" id="PlasmoDB:PKA1H_070020600"/>
<proteinExistence type="predicted"/>
<keyword evidence="1" id="KW-0175">Coiled coil</keyword>
<organism evidence="3 4">
    <name type="scientific">Plasmodium knowlesi</name>
    <dbReference type="NCBI Taxonomy" id="5850"/>
    <lineage>
        <taxon>Eukaryota</taxon>
        <taxon>Sar</taxon>
        <taxon>Alveolata</taxon>
        <taxon>Apicomplexa</taxon>
        <taxon>Aconoidasida</taxon>
        <taxon>Haemosporida</taxon>
        <taxon>Plasmodiidae</taxon>
        <taxon>Plasmodium</taxon>
        <taxon>Plasmodium (Plasmodium)</taxon>
    </lineage>
</organism>
<feature type="region of interest" description="Disordered" evidence="2">
    <location>
        <begin position="407"/>
        <end position="443"/>
    </location>
</feature>
<protein>
    <submittedName>
        <fullName evidence="3">Uncharacterized protein</fullName>
    </submittedName>
</protein>
<evidence type="ECO:0000256" key="2">
    <source>
        <dbReference type="SAM" id="MobiDB-lite"/>
    </source>
</evidence>
<feature type="compositionally biased region" description="Basic residues" evidence="2">
    <location>
        <begin position="501"/>
        <end position="519"/>
    </location>
</feature>
<dbReference type="Proteomes" id="UP000195012">
    <property type="component" value="Unassembled WGS sequence"/>
</dbReference>
<feature type="compositionally biased region" description="Basic residues" evidence="2">
    <location>
        <begin position="407"/>
        <end position="438"/>
    </location>
</feature>